<dbReference type="STRING" id="1642818.AWE51_12010"/>
<dbReference type="EMBL" id="LQRT01000035">
    <property type="protein sequence ID" value="KZS39268.1"/>
    <property type="molecule type" value="Genomic_DNA"/>
</dbReference>
<sequence>MKTVVKILFFIVSPVVFSQFSREMAEPTGKVAELLKYNGSIYSNEKYSEARIIDEKSGTYYVNLRHNVYSDVLEYKEGPKSYEVIKNSSIYAYIDSEEYRYCNFKTHKGQLRHGYYTPIDKTDTYSVYKKHDLKITEPKEKDPMTGSSMTSGKIKLETIFFLEQDGIIVSLPTNKKEILITFQDKSDELKEFIKKEKLRLKKEEDLIKLVKHYSILKNNTANQPQNLLNNRVQNN</sequence>
<comment type="caution">
    <text evidence="1">The sequence shown here is derived from an EMBL/GenBank/DDBJ whole genome shotgun (WGS) entry which is preliminary data.</text>
</comment>
<organism evidence="1 2">
    <name type="scientific">Aquimarina aggregata</name>
    <dbReference type="NCBI Taxonomy" id="1642818"/>
    <lineage>
        <taxon>Bacteria</taxon>
        <taxon>Pseudomonadati</taxon>
        <taxon>Bacteroidota</taxon>
        <taxon>Flavobacteriia</taxon>
        <taxon>Flavobacteriales</taxon>
        <taxon>Flavobacteriaceae</taxon>
        <taxon>Aquimarina</taxon>
    </lineage>
</organism>
<accession>A0A162YPH7</accession>
<dbReference type="AlphaFoldDB" id="A0A162YPH7"/>
<proteinExistence type="predicted"/>
<name>A0A162YPH7_9FLAO</name>
<keyword evidence="2" id="KW-1185">Reference proteome</keyword>
<dbReference type="Proteomes" id="UP000076715">
    <property type="component" value="Unassembled WGS sequence"/>
</dbReference>
<gene>
    <name evidence="1" type="ORF">AWE51_12010</name>
</gene>
<protein>
    <submittedName>
        <fullName evidence="1">Uncharacterized protein</fullName>
    </submittedName>
</protein>
<dbReference type="OrthoDB" id="1158982at2"/>
<evidence type="ECO:0000313" key="2">
    <source>
        <dbReference type="Proteomes" id="UP000076715"/>
    </source>
</evidence>
<dbReference type="RefSeq" id="WP_066317263.1">
    <property type="nucleotide sequence ID" value="NZ_LQRT01000035.1"/>
</dbReference>
<reference evidence="1 2" key="1">
    <citation type="submission" date="2016-01" db="EMBL/GenBank/DDBJ databases">
        <title>The draft genome sequence of Aquimarina sp. RZW4-3-2.</title>
        <authorList>
            <person name="Wang Y."/>
        </authorList>
    </citation>
    <scope>NUCLEOTIDE SEQUENCE [LARGE SCALE GENOMIC DNA]</scope>
    <source>
        <strain evidence="1 2">RZW4-3-2</strain>
    </source>
</reference>
<evidence type="ECO:0000313" key="1">
    <source>
        <dbReference type="EMBL" id="KZS39268.1"/>
    </source>
</evidence>